<dbReference type="InterPro" id="IPR006311">
    <property type="entry name" value="TAT_signal"/>
</dbReference>
<dbReference type="EMBL" id="PJMY01000003">
    <property type="protein sequence ID" value="PKV94503.1"/>
    <property type="molecule type" value="Genomic_DNA"/>
</dbReference>
<gene>
    <name evidence="3" type="ORF">ATK30_5382</name>
</gene>
<accession>A0A2N3WKV3</accession>
<dbReference type="Proteomes" id="UP000233750">
    <property type="component" value="Unassembled WGS sequence"/>
</dbReference>
<organism evidence="3 4">
    <name type="scientific">Amycolatopsis echigonensis</name>
    <dbReference type="NCBI Taxonomy" id="2576905"/>
    <lineage>
        <taxon>Bacteria</taxon>
        <taxon>Bacillati</taxon>
        <taxon>Actinomycetota</taxon>
        <taxon>Actinomycetes</taxon>
        <taxon>Pseudonocardiales</taxon>
        <taxon>Pseudonocardiaceae</taxon>
        <taxon>Amycolatopsis</taxon>
    </lineage>
</organism>
<proteinExistence type="predicted"/>
<feature type="chain" id="PRO_5014807559" evidence="1">
    <location>
        <begin position="35"/>
        <end position="355"/>
    </location>
</feature>
<name>A0A2N3WKV3_9PSEU</name>
<dbReference type="Pfam" id="PF13449">
    <property type="entry name" value="Phytase-like"/>
    <property type="match status" value="1"/>
</dbReference>
<dbReference type="OrthoDB" id="5380360at2"/>
<evidence type="ECO:0000256" key="1">
    <source>
        <dbReference type="SAM" id="SignalP"/>
    </source>
</evidence>
<keyword evidence="1" id="KW-0732">Signal</keyword>
<dbReference type="PROSITE" id="PS51318">
    <property type="entry name" value="TAT"/>
    <property type="match status" value="1"/>
</dbReference>
<evidence type="ECO:0000259" key="2">
    <source>
        <dbReference type="Pfam" id="PF13449"/>
    </source>
</evidence>
<sequence>MLAHQRALPRRGKIRVTVALSVLALAAGAGAAHAAPTAAPAAATPAAATPKATAWPGGSKVSIADDAGVFGSNLSGVSYESPSVLWAVKNGPSTLYRLVQDGSKWRPDTTNGWSEGKALHYADGSGDPDAEGVVVTPDGVFTSTERDNDNGDTSKPAVLRYAVSGSGKALNATGEWDLTSDLPSVEPNKGLEAIAWVPDSALTAHKFRDEHTKAAYNPASYPNHGTGLYFVGLEANGKVYAYALDQSGSKYTRVATIDSGFPAVMDLEYEPATGHLWAECDNTCKGRTTTLDVNATGAFAVTAQYDRPSGMANYNNEGFAIAPQSTCANGTKQVVWSDDDNDDNHALRTGTLACK</sequence>
<dbReference type="AlphaFoldDB" id="A0A2N3WKV3"/>
<protein>
    <submittedName>
        <fullName evidence="3">Phytase-like protein with esterase activity</fullName>
    </submittedName>
</protein>
<feature type="domain" description="Phytase-like" evidence="2">
    <location>
        <begin position="74"/>
        <end position="260"/>
    </location>
</feature>
<keyword evidence="4" id="KW-1185">Reference proteome</keyword>
<feature type="signal peptide" evidence="1">
    <location>
        <begin position="1"/>
        <end position="34"/>
    </location>
</feature>
<reference evidence="3 4" key="1">
    <citation type="submission" date="2017-12" db="EMBL/GenBank/DDBJ databases">
        <title>Sequencing the genomes of 1000 Actinobacteria strains.</title>
        <authorList>
            <person name="Klenk H.-P."/>
        </authorList>
    </citation>
    <scope>NUCLEOTIDE SEQUENCE [LARGE SCALE GENOMIC DNA]</scope>
    <source>
        <strain evidence="3 4">DSM 45165</strain>
    </source>
</reference>
<evidence type="ECO:0000313" key="4">
    <source>
        <dbReference type="Proteomes" id="UP000233750"/>
    </source>
</evidence>
<evidence type="ECO:0000313" key="3">
    <source>
        <dbReference type="EMBL" id="PKV94503.1"/>
    </source>
</evidence>
<dbReference type="InterPro" id="IPR027372">
    <property type="entry name" value="Phytase-like_dom"/>
</dbReference>
<dbReference type="SUPFAM" id="SSF75011">
    <property type="entry name" value="3-carboxy-cis,cis-mucoante lactonizing enzyme"/>
    <property type="match status" value="1"/>
</dbReference>
<comment type="caution">
    <text evidence="3">The sequence shown here is derived from an EMBL/GenBank/DDBJ whole genome shotgun (WGS) entry which is preliminary data.</text>
</comment>